<dbReference type="AlphaFoldDB" id="A0A3P7P1K2"/>
<organism evidence="2 3">
    <name type="scientific">Dibothriocephalus latus</name>
    <name type="common">Fish tapeworm</name>
    <name type="synonym">Diphyllobothrium latum</name>
    <dbReference type="NCBI Taxonomy" id="60516"/>
    <lineage>
        <taxon>Eukaryota</taxon>
        <taxon>Metazoa</taxon>
        <taxon>Spiralia</taxon>
        <taxon>Lophotrochozoa</taxon>
        <taxon>Platyhelminthes</taxon>
        <taxon>Cestoda</taxon>
        <taxon>Eucestoda</taxon>
        <taxon>Diphyllobothriidea</taxon>
        <taxon>Diphyllobothriidae</taxon>
        <taxon>Dibothriocephalus</taxon>
    </lineage>
</organism>
<sequence>MQRLQAQMNQIAITHMNEVRKTLSDFREAFEKRTLFLRNCNAEFLKACRDELQQLSDKITQKEAEVLGHLETKEREQKVLIERLLRNFSDIFRVHLTDLIYLEGMARCLRRAQTQIKAEIADSSSQGRKLQEHLDAMEASMRDLAQLPTFLPSEKNEPLNAILQAYSELVTGASHRCIYLGCLKMQASSPASAGIDISAEHPPRPFKHVKSLEDGKQFYLAKLAKEVRANVSRAGRPAHDDSSVKLLQALLHQPKTQDLASPVVNSGNKQNAAAADAQGMESADIANV</sequence>
<dbReference type="EMBL" id="UYRU01058424">
    <property type="protein sequence ID" value="VDN14162.1"/>
    <property type="molecule type" value="Genomic_DNA"/>
</dbReference>
<evidence type="ECO:0000256" key="1">
    <source>
        <dbReference type="SAM" id="MobiDB-lite"/>
    </source>
</evidence>
<keyword evidence="3" id="KW-1185">Reference proteome</keyword>
<evidence type="ECO:0000313" key="2">
    <source>
        <dbReference type="EMBL" id="VDN14162.1"/>
    </source>
</evidence>
<evidence type="ECO:0000313" key="3">
    <source>
        <dbReference type="Proteomes" id="UP000281553"/>
    </source>
</evidence>
<proteinExistence type="predicted"/>
<accession>A0A3P7P1K2</accession>
<gene>
    <name evidence="2" type="ORF">DILT_LOCUS9993</name>
</gene>
<feature type="region of interest" description="Disordered" evidence="1">
    <location>
        <begin position="258"/>
        <end position="288"/>
    </location>
</feature>
<feature type="compositionally biased region" description="Polar residues" evidence="1">
    <location>
        <begin position="258"/>
        <end position="271"/>
    </location>
</feature>
<dbReference type="Proteomes" id="UP000281553">
    <property type="component" value="Unassembled WGS sequence"/>
</dbReference>
<dbReference type="OrthoDB" id="431588at2759"/>
<name>A0A3P7P1K2_DIBLA</name>
<protein>
    <submittedName>
        <fullName evidence="2">Uncharacterized protein</fullName>
    </submittedName>
</protein>
<reference evidence="2 3" key="1">
    <citation type="submission" date="2018-11" db="EMBL/GenBank/DDBJ databases">
        <authorList>
            <consortium name="Pathogen Informatics"/>
        </authorList>
    </citation>
    <scope>NUCLEOTIDE SEQUENCE [LARGE SCALE GENOMIC DNA]</scope>
</reference>